<comment type="caution">
    <text evidence="2">The sequence shown here is derived from an EMBL/GenBank/DDBJ whole genome shotgun (WGS) entry which is preliminary data.</text>
</comment>
<reference evidence="2" key="2">
    <citation type="journal article" date="2023" name="IMA Fungus">
        <title>Comparative genomic study of the Penicillium genus elucidates a diverse pangenome and 15 lateral gene transfer events.</title>
        <authorList>
            <person name="Petersen C."/>
            <person name="Sorensen T."/>
            <person name="Nielsen M.R."/>
            <person name="Sondergaard T.E."/>
            <person name="Sorensen J.L."/>
            <person name="Fitzpatrick D.A."/>
            <person name="Frisvad J.C."/>
            <person name="Nielsen K.L."/>
        </authorList>
    </citation>
    <scope>NUCLEOTIDE SEQUENCE</scope>
    <source>
        <strain evidence="2">IBT 35675</strain>
    </source>
</reference>
<feature type="compositionally biased region" description="Polar residues" evidence="1">
    <location>
        <begin position="10"/>
        <end position="29"/>
    </location>
</feature>
<dbReference type="AlphaFoldDB" id="A0A9W9RJS6"/>
<sequence length="170" mass="18735">MHNIPPFLSLGSTFRSRSKSPSAVSDYSTSAPSSPTSLHRSSSHHNFFNFSFHPKPHTTRDQDRESNTSIRTNATRPRPASDIPHGHNSSTHAVGVLPCAVLRGRSSMMVLRSRPSKVDMVLTEERSRCDGNPIERQGLGLMEPRPVEQGRGEMQPSVMGGIFEVMEGRA</sequence>
<gene>
    <name evidence="2" type="ORF">N7541_002364</name>
</gene>
<evidence type="ECO:0000313" key="3">
    <source>
        <dbReference type="Proteomes" id="UP001148299"/>
    </source>
</evidence>
<dbReference type="EMBL" id="JAPZBR010000002">
    <property type="protein sequence ID" value="KAJ5361520.1"/>
    <property type="molecule type" value="Genomic_DNA"/>
</dbReference>
<reference evidence="2" key="1">
    <citation type="submission" date="2022-12" db="EMBL/GenBank/DDBJ databases">
        <authorList>
            <person name="Petersen C."/>
        </authorList>
    </citation>
    <scope>NUCLEOTIDE SEQUENCE</scope>
    <source>
        <strain evidence="2">IBT 35675</strain>
    </source>
</reference>
<feature type="region of interest" description="Disordered" evidence="1">
    <location>
        <begin position="1"/>
        <end position="92"/>
    </location>
</feature>
<proteinExistence type="predicted"/>
<accession>A0A9W9RJS6</accession>
<evidence type="ECO:0000313" key="2">
    <source>
        <dbReference type="EMBL" id="KAJ5361520.1"/>
    </source>
</evidence>
<feature type="compositionally biased region" description="Low complexity" evidence="1">
    <location>
        <begin position="30"/>
        <end position="53"/>
    </location>
</feature>
<protein>
    <submittedName>
        <fullName evidence="2">Uncharacterized protein</fullName>
    </submittedName>
</protein>
<keyword evidence="3" id="KW-1185">Reference proteome</keyword>
<evidence type="ECO:0000256" key="1">
    <source>
        <dbReference type="SAM" id="MobiDB-lite"/>
    </source>
</evidence>
<organism evidence="2 3">
    <name type="scientific">Penicillium brevicompactum</name>
    <dbReference type="NCBI Taxonomy" id="5074"/>
    <lineage>
        <taxon>Eukaryota</taxon>
        <taxon>Fungi</taxon>
        <taxon>Dikarya</taxon>
        <taxon>Ascomycota</taxon>
        <taxon>Pezizomycotina</taxon>
        <taxon>Eurotiomycetes</taxon>
        <taxon>Eurotiomycetidae</taxon>
        <taxon>Eurotiales</taxon>
        <taxon>Aspergillaceae</taxon>
        <taxon>Penicillium</taxon>
    </lineage>
</organism>
<name>A0A9W9RJS6_PENBR</name>
<dbReference type="Proteomes" id="UP001148299">
    <property type="component" value="Unassembled WGS sequence"/>
</dbReference>